<name>A0ACB9KK87_BAUVA</name>
<evidence type="ECO:0000313" key="2">
    <source>
        <dbReference type="Proteomes" id="UP000828941"/>
    </source>
</evidence>
<comment type="caution">
    <text evidence="1">The sequence shown here is derived from an EMBL/GenBank/DDBJ whole genome shotgun (WGS) entry which is preliminary data.</text>
</comment>
<dbReference type="EMBL" id="CM039439">
    <property type="protein sequence ID" value="KAI4297342.1"/>
    <property type="molecule type" value="Genomic_DNA"/>
</dbReference>
<sequence length="158" mass="17462">MGFSRMSMLLLLLVCSMIAIVAAQTKPGCNSTCGDLNIPYPFGTTEGCYYNNDEKFKIDCYSFANGTFMANSSGGNSRVLNISTDDGELHGTTWVASLCFDSFGNPVSSDNMSSFWLGNFNIYNSKNKLYVVGDKNGYRCICKDGHRGKLLSFLWMPR</sequence>
<accession>A0ACB9KK87</accession>
<organism evidence="1 2">
    <name type="scientific">Bauhinia variegata</name>
    <name type="common">Purple orchid tree</name>
    <name type="synonym">Phanera variegata</name>
    <dbReference type="NCBI Taxonomy" id="167791"/>
    <lineage>
        <taxon>Eukaryota</taxon>
        <taxon>Viridiplantae</taxon>
        <taxon>Streptophyta</taxon>
        <taxon>Embryophyta</taxon>
        <taxon>Tracheophyta</taxon>
        <taxon>Spermatophyta</taxon>
        <taxon>Magnoliopsida</taxon>
        <taxon>eudicotyledons</taxon>
        <taxon>Gunneridae</taxon>
        <taxon>Pentapetalae</taxon>
        <taxon>rosids</taxon>
        <taxon>fabids</taxon>
        <taxon>Fabales</taxon>
        <taxon>Fabaceae</taxon>
        <taxon>Cercidoideae</taxon>
        <taxon>Cercideae</taxon>
        <taxon>Bauhiniinae</taxon>
        <taxon>Bauhinia</taxon>
    </lineage>
</organism>
<gene>
    <name evidence="1" type="ORF">L6164_037236</name>
</gene>
<reference evidence="1 2" key="1">
    <citation type="journal article" date="2022" name="DNA Res.">
        <title>Chromosomal-level genome assembly of the orchid tree Bauhinia variegata (Leguminosae; Cercidoideae) supports the allotetraploid origin hypothesis of Bauhinia.</title>
        <authorList>
            <person name="Zhong Y."/>
            <person name="Chen Y."/>
            <person name="Zheng D."/>
            <person name="Pang J."/>
            <person name="Liu Y."/>
            <person name="Luo S."/>
            <person name="Meng S."/>
            <person name="Qian L."/>
            <person name="Wei D."/>
            <person name="Dai S."/>
            <person name="Zhou R."/>
        </authorList>
    </citation>
    <scope>NUCLEOTIDE SEQUENCE [LARGE SCALE GENOMIC DNA]</scope>
    <source>
        <strain evidence="1">BV-YZ2020</strain>
    </source>
</reference>
<proteinExistence type="predicted"/>
<protein>
    <submittedName>
        <fullName evidence="1">Uncharacterized protein</fullName>
    </submittedName>
</protein>
<dbReference type="Proteomes" id="UP000828941">
    <property type="component" value="Chromosome 14"/>
</dbReference>
<evidence type="ECO:0000313" key="1">
    <source>
        <dbReference type="EMBL" id="KAI4297342.1"/>
    </source>
</evidence>
<keyword evidence="2" id="KW-1185">Reference proteome</keyword>